<dbReference type="SUPFAM" id="SSF103473">
    <property type="entry name" value="MFS general substrate transporter"/>
    <property type="match status" value="1"/>
</dbReference>
<feature type="transmembrane region" description="Helical" evidence="6">
    <location>
        <begin position="481"/>
        <end position="503"/>
    </location>
</feature>
<feature type="transmembrane region" description="Helical" evidence="6">
    <location>
        <begin position="263"/>
        <end position="286"/>
    </location>
</feature>
<dbReference type="GO" id="GO:0003676">
    <property type="term" value="F:nucleic acid binding"/>
    <property type="evidence" value="ECO:0007669"/>
    <property type="project" value="InterPro"/>
</dbReference>
<dbReference type="PROSITE" id="PS50850">
    <property type="entry name" value="MFS"/>
    <property type="match status" value="1"/>
</dbReference>
<dbReference type="GO" id="GO:0005886">
    <property type="term" value="C:plasma membrane"/>
    <property type="evidence" value="ECO:0007669"/>
    <property type="project" value="TreeGrafter"/>
</dbReference>
<dbReference type="InterPro" id="IPR020846">
    <property type="entry name" value="MFS_dom"/>
</dbReference>
<feature type="transmembrane region" description="Helical" evidence="6">
    <location>
        <begin position="371"/>
        <end position="390"/>
    </location>
</feature>
<feature type="transmembrane region" description="Helical" evidence="6">
    <location>
        <begin position="298"/>
        <end position="324"/>
    </location>
</feature>
<feature type="transmembrane region" description="Helical" evidence="6">
    <location>
        <begin position="175"/>
        <end position="193"/>
    </location>
</feature>
<organism evidence="8 9">
    <name type="scientific">Curvularia clavata</name>
    <dbReference type="NCBI Taxonomy" id="95742"/>
    <lineage>
        <taxon>Eukaryota</taxon>
        <taxon>Fungi</taxon>
        <taxon>Dikarya</taxon>
        <taxon>Ascomycota</taxon>
        <taxon>Pezizomycotina</taxon>
        <taxon>Dothideomycetes</taxon>
        <taxon>Pleosporomycetidae</taxon>
        <taxon>Pleosporales</taxon>
        <taxon>Pleosporineae</taxon>
        <taxon>Pleosporaceae</taxon>
        <taxon>Curvularia</taxon>
    </lineage>
</organism>
<dbReference type="GO" id="GO:0022857">
    <property type="term" value="F:transmembrane transporter activity"/>
    <property type="evidence" value="ECO:0007669"/>
    <property type="project" value="InterPro"/>
</dbReference>
<proteinExistence type="predicted"/>
<feature type="transmembrane region" description="Helical" evidence="6">
    <location>
        <begin position="235"/>
        <end position="256"/>
    </location>
</feature>
<name>A0A9Q8ZEU2_CURCL</name>
<feature type="region of interest" description="Disordered" evidence="5">
    <location>
        <begin position="28"/>
        <end position="67"/>
    </location>
</feature>
<dbReference type="CDD" id="cd17323">
    <property type="entry name" value="MFS_Tpo1_MDR_like"/>
    <property type="match status" value="1"/>
</dbReference>
<evidence type="ECO:0000256" key="3">
    <source>
        <dbReference type="ARBA" id="ARBA00022989"/>
    </source>
</evidence>
<accession>A0A9Q8ZEU2</accession>
<keyword evidence="9" id="KW-1185">Reference proteome</keyword>
<dbReference type="VEuPathDB" id="FungiDB:yc1106_07679"/>
<reference evidence="8" key="1">
    <citation type="submission" date="2021-12" db="EMBL/GenBank/DDBJ databases">
        <title>Curvularia clavata genome.</title>
        <authorList>
            <person name="Cao Y."/>
        </authorList>
    </citation>
    <scope>NUCLEOTIDE SEQUENCE</scope>
    <source>
        <strain evidence="8">Yc1106</strain>
    </source>
</reference>
<dbReference type="EMBL" id="CP089279">
    <property type="protein sequence ID" value="USP80405.1"/>
    <property type="molecule type" value="Genomic_DNA"/>
</dbReference>
<sequence>MTRELSHSLSEYTLQPFPRVFSSEEAATTVEDRASEANYNTDVTGQSCRGSSLGASSGPRTEAIATHPASRINTRDSGRSGLFQTISRRVIRASQENAAAVPRWEGSKDTEEKDPNLIEWDGPDDPENPHNWPRWQKWVITILMGFMTFCISFASSVFSTATLVTAKEFHVSNEVMVLGTSLFVLGYAVGPPIWGPMSELFGRKYPLFIGYFIFVIFQIPVAVATNVETIMLCRFLGGTFGSAPFGIVAGALTDFWDSVDRGIAIAMFSAATFLGPACGPIIGGFVVQSHLGWRWTAYLTAIMSFSFGIVGWICIPETYGPVLLSRRAARIRFKTKNWAIHAKVDEQRFDSKTIAEQYLLRSFKMLIREPILFLLTLYISLIYGCLYLFFEAYPISFQEERHWNRGVGALPFIGLTIGVFFGCGYITWVTKTQFARKLKENGRVVPEERLPPMMIGAAIFPIGMFWFAWTSSPHITWVPQVLAGVPLGAGIVMIFLQGLNYIIDCYLMHANSAISANTLSIWKDLVAFKAAQPITSWFKVVLYKLPTNHSLEAIKEEIETFNKGLKVVGTPFWLTPKSKRGQQSYGSACVAFATEDEALKAIRGKLYILEESLRAEKLRVINNSKQCSKCQGFGHLEATCARVAY</sequence>
<dbReference type="FunFam" id="1.20.1250.20:FF:000011">
    <property type="entry name" value="MFS multidrug transporter, putative"/>
    <property type="match status" value="1"/>
</dbReference>
<evidence type="ECO:0000313" key="9">
    <source>
        <dbReference type="Proteomes" id="UP001056012"/>
    </source>
</evidence>
<dbReference type="Pfam" id="PF07690">
    <property type="entry name" value="MFS_1"/>
    <property type="match status" value="1"/>
</dbReference>
<evidence type="ECO:0000256" key="5">
    <source>
        <dbReference type="SAM" id="MobiDB-lite"/>
    </source>
</evidence>
<gene>
    <name evidence="8" type="ORF">yc1106_07679</name>
</gene>
<evidence type="ECO:0000256" key="2">
    <source>
        <dbReference type="ARBA" id="ARBA00022692"/>
    </source>
</evidence>
<dbReference type="InterPro" id="IPR035979">
    <property type="entry name" value="RBD_domain_sf"/>
</dbReference>
<comment type="subcellular location">
    <subcellularLocation>
        <location evidence="1">Membrane</location>
        <topology evidence="1">Multi-pass membrane protein</topology>
    </subcellularLocation>
</comment>
<feature type="domain" description="Major facilitator superfamily (MFS) profile" evidence="7">
    <location>
        <begin position="140"/>
        <end position="645"/>
    </location>
</feature>
<keyword evidence="3 6" id="KW-1133">Transmembrane helix</keyword>
<dbReference type="Proteomes" id="UP001056012">
    <property type="component" value="Chromosome 6"/>
</dbReference>
<evidence type="ECO:0000256" key="4">
    <source>
        <dbReference type="ARBA" id="ARBA00023136"/>
    </source>
</evidence>
<dbReference type="PANTHER" id="PTHR23502:SF47">
    <property type="entry name" value="MAJOR FACILITATOR SUPERFAMILY (MFS) PROFILE DOMAIN-CONTAINING PROTEIN-RELATED"/>
    <property type="match status" value="1"/>
</dbReference>
<keyword evidence="2 6" id="KW-0812">Transmembrane</keyword>
<feature type="transmembrane region" description="Helical" evidence="6">
    <location>
        <begin position="205"/>
        <end position="223"/>
    </location>
</feature>
<feature type="transmembrane region" description="Helical" evidence="6">
    <location>
        <begin position="410"/>
        <end position="429"/>
    </location>
</feature>
<evidence type="ECO:0000313" key="8">
    <source>
        <dbReference type="EMBL" id="USP80405.1"/>
    </source>
</evidence>
<dbReference type="SUPFAM" id="SSF54928">
    <property type="entry name" value="RNA-binding domain, RBD"/>
    <property type="match status" value="1"/>
</dbReference>
<evidence type="ECO:0000256" key="6">
    <source>
        <dbReference type="SAM" id="Phobius"/>
    </source>
</evidence>
<dbReference type="CDD" id="cd00590">
    <property type="entry name" value="RRM_SF"/>
    <property type="match status" value="1"/>
</dbReference>
<feature type="transmembrane region" description="Helical" evidence="6">
    <location>
        <begin position="138"/>
        <end position="163"/>
    </location>
</feature>
<dbReference type="OrthoDB" id="446368at2759"/>
<feature type="transmembrane region" description="Helical" evidence="6">
    <location>
        <begin position="450"/>
        <end position="469"/>
    </location>
</feature>
<keyword evidence="4 6" id="KW-0472">Membrane</keyword>
<dbReference type="Gene3D" id="1.20.1250.20">
    <property type="entry name" value="MFS general substrate transporter like domains"/>
    <property type="match status" value="1"/>
</dbReference>
<dbReference type="AlphaFoldDB" id="A0A9Q8ZEU2"/>
<protein>
    <submittedName>
        <fullName evidence="8">Major facilitator superfamily domain-containing protein</fullName>
    </submittedName>
</protein>
<evidence type="ECO:0000256" key="1">
    <source>
        <dbReference type="ARBA" id="ARBA00004141"/>
    </source>
</evidence>
<dbReference type="InterPro" id="IPR011701">
    <property type="entry name" value="MFS"/>
</dbReference>
<dbReference type="InterPro" id="IPR036259">
    <property type="entry name" value="MFS_trans_sf"/>
</dbReference>
<feature type="compositionally biased region" description="Polar residues" evidence="5">
    <location>
        <begin position="37"/>
        <end position="59"/>
    </location>
</feature>
<evidence type="ECO:0000259" key="7">
    <source>
        <dbReference type="PROSITE" id="PS50850"/>
    </source>
</evidence>
<dbReference type="PANTHER" id="PTHR23502">
    <property type="entry name" value="MAJOR FACILITATOR SUPERFAMILY"/>
    <property type="match status" value="1"/>
</dbReference>